<dbReference type="OrthoDB" id="2308326at2759"/>
<dbReference type="EMBL" id="BLAL01000297">
    <property type="protein sequence ID" value="GET01007.1"/>
    <property type="molecule type" value="Genomic_DNA"/>
</dbReference>
<name>A0A8H3MB21_9GLOM</name>
<evidence type="ECO:0000313" key="1">
    <source>
        <dbReference type="EMBL" id="GET01007.1"/>
    </source>
</evidence>
<comment type="caution">
    <text evidence="1">The sequence shown here is derived from an EMBL/GenBank/DDBJ whole genome shotgun (WGS) entry which is preliminary data.</text>
</comment>
<sequence>MNTKYIYVKVVSELIISECPSNIISPYHCHRIRSLLPDYISFFNNYGNYISQSTFINDYIVHGSSYVISTHIERFLGKRIRDEWQLAQSAENDLDNLNSDKQT</sequence>
<dbReference type="Proteomes" id="UP000615446">
    <property type="component" value="Unassembled WGS sequence"/>
</dbReference>
<protein>
    <submittedName>
        <fullName evidence="1">Uncharacterized protein</fullName>
    </submittedName>
</protein>
<proteinExistence type="predicted"/>
<evidence type="ECO:0000313" key="2">
    <source>
        <dbReference type="Proteomes" id="UP000615446"/>
    </source>
</evidence>
<reference evidence="1" key="1">
    <citation type="submission" date="2019-10" db="EMBL/GenBank/DDBJ databases">
        <title>Conservation and host-specific expression of non-tandemly repeated heterogenous ribosome RNA gene in arbuscular mycorrhizal fungi.</title>
        <authorList>
            <person name="Maeda T."/>
            <person name="Kobayashi Y."/>
            <person name="Nakagawa T."/>
            <person name="Ezawa T."/>
            <person name="Yamaguchi K."/>
            <person name="Bino T."/>
            <person name="Nishimoto Y."/>
            <person name="Shigenobu S."/>
            <person name="Kawaguchi M."/>
        </authorList>
    </citation>
    <scope>NUCLEOTIDE SEQUENCE</scope>
    <source>
        <strain evidence="1">HR1</strain>
    </source>
</reference>
<gene>
    <name evidence="1" type="ORF">RCL2_002744100</name>
</gene>
<organism evidence="1 2">
    <name type="scientific">Rhizophagus clarus</name>
    <dbReference type="NCBI Taxonomy" id="94130"/>
    <lineage>
        <taxon>Eukaryota</taxon>
        <taxon>Fungi</taxon>
        <taxon>Fungi incertae sedis</taxon>
        <taxon>Mucoromycota</taxon>
        <taxon>Glomeromycotina</taxon>
        <taxon>Glomeromycetes</taxon>
        <taxon>Glomerales</taxon>
        <taxon>Glomeraceae</taxon>
        <taxon>Rhizophagus</taxon>
    </lineage>
</organism>
<accession>A0A8H3MB21</accession>
<dbReference type="AlphaFoldDB" id="A0A8H3MB21"/>